<dbReference type="AlphaFoldDB" id="A0A7T8KIL3"/>
<dbReference type="InterPro" id="IPR028124">
    <property type="entry name" value="SMAP_dom"/>
</dbReference>
<dbReference type="EMBL" id="CP045890">
    <property type="protein sequence ID" value="QQP56566.1"/>
    <property type="molecule type" value="Genomic_DNA"/>
</dbReference>
<feature type="region of interest" description="Disordered" evidence="1">
    <location>
        <begin position="63"/>
        <end position="86"/>
    </location>
</feature>
<dbReference type="OrthoDB" id="1928974at2759"/>
<keyword evidence="4" id="KW-1185">Reference proteome</keyword>
<gene>
    <name evidence="3" type="ORF">FKW44_001266</name>
</gene>
<dbReference type="Proteomes" id="UP000595437">
    <property type="component" value="Chromosome 1"/>
</dbReference>
<reference evidence="4" key="1">
    <citation type="submission" date="2021-01" db="EMBL/GenBank/DDBJ databases">
        <title>Caligus Genome Assembly.</title>
        <authorList>
            <person name="Gallardo-Escarate C."/>
        </authorList>
    </citation>
    <scope>NUCLEOTIDE SEQUENCE [LARGE SCALE GENOMIC DNA]</scope>
</reference>
<feature type="domain" description="Small acidic protein-like" evidence="2">
    <location>
        <begin position="23"/>
        <end position="67"/>
    </location>
</feature>
<evidence type="ECO:0000313" key="4">
    <source>
        <dbReference type="Proteomes" id="UP000595437"/>
    </source>
</evidence>
<organism evidence="3 4">
    <name type="scientific">Caligus rogercresseyi</name>
    <name type="common">Sea louse</name>
    <dbReference type="NCBI Taxonomy" id="217165"/>
    <lineage>
        <taxon>Eukaryota</taxon>
        <taxon>Metazoa</taxon>
        <taxon>Ecdysozoa</taxon>
        <taxon>Arthropoda</taxon>
        <taxon>Crustacea</taxon>
        <taxon>Multicrustacea</taxon>
        <taxon>Hexanauplia</taxon>
        <taxon>Copepoda</taxon>
        <taxon>Siphonostomatoida</taxon>
        <taxon>Caligidae</taxon>
        <taxon>Caligus</taxon>
    </lineage>
</organism>
<name>A0A7T8KIL3_CALRO</name>
<evidence type="ECO:0000313" key="3">
    <source>
        <dbReference type="EMBL" id="QQP56566.1"/>
    </source>
</evidence>
<evidence type="ECO:0000259" key="2">
    <source>
        <dbReference type="Pfam" id="PF15477"/>
    </source>
</evidence>
<evidence type="ECO:0000256" key="1">
    <source>
        <dbReference type="SAM" id="MobiDB-lite"/>
    </source>
</evidence>
<feature type="region of interest" description="Disordered" evidence="1">
    <location>
        <begin position="16"/>
        <end position="39"/>
    </location>
</feature>
<proteinExistence type="predicted"/>
<accession>A0A7T8KIL3</accession>
<dbReference type="Pfam" id="PF15477">
    <property type="entry name" value="SMAP"/>
    <property type="match status" value="1"/>
</dbReference>
<sequence length="86" mass="10065">MKSFVALWGSRVELEEEQQQQQQQHHPLRPETNPLRAKQQKKMFKDLDQQYEKARITTHTARGLGLGFNNPLLHGGDDQYAKLPRK</sequence>
<protein>
    <recommendedName>
        <fullName evidence="2">Small acidic protein-like domain-containing protein</fullName>
    </recommendedName>
</protein>